<dbReference type="EMBL" id="JAQQKX010000011">
    <property type="protein sequence ID" value="MDC7684270.1"/>
    <property type="molecule type" value="Genomic_DNA"/>
</dbReference>
<dbReference type="PANTHER" id="PTHR34387:SF1">
    <property type="entry name" value="PERIPLASMIC IMMUNOGENIC PROTEIN"/>
    <property type="match status" value="1"/>
</dbReference>
<name>A0ABT5HW24_9CAUL</name>
<feature type="signal peptide" evidence="1">
    <location>
        <begin position="1"/>
        <end position="23"/>
    </location>
</feature>
<reference evidence="2 3" key="1">
    <citation type="submission" date="2023-01" db="EMBL/GenBank/DDBJ databases">
        <title>Novel species of the genus Asticcacaulis isolated from rivers.</title>
        <authorList>
            <person name="Lu H."/>
        </authorList>
    </citation>
    <scope>NUCLEOTIDE SEQUENCE [LARGE SCALE GENOMIC DNA]</scope>
    <source>
        <strain evidence="2 3">BYS171W</strain>
    </source>
</reference>
<dbReference type="RefSeq" id="WP_272748734.1">
    <property type="nucleotide sequence ID" value="NZ_JAQQKX010000011.1"/>
</dbReference>
<evidence type="ECO:0000313" key="2">
    <source>
        <dbReference type="EMBL" id="MDC7684270.1"/>
    </source>
</evidence>
<gene>
    <name evidence="2" type="ORF">PQU92_13345</name>
</gene>
<evidence type="ECO:0000256" key="1">
    <source>
        <dbReference type="SAM" id="SignalP"/>
    </source>
</evidence>
<dbReference type="PANTHER" id="PTHR34387">
    <property type="entry name" value="SLR1258 PROTEIN"/>
    <property type="match status" value="1"/>
</dbReference>
<dbReference type="Gene3D" id="3.30.70.2970">
    <property type="entry name" value="Protein of unknown function (DUF541), domain 2"/>
    <property type="match status" value="1"/>
</dbReference>
<keyword evidence="1" id="KW-0732">Signal</keyword>
<dbReference type="Pfam" id="PF04402">
    <property type="entry name" value="SIMPL"/>
    <property type="match status" value="1"/>
</dbReference>
<dbReference type="Proteomes" id="UP001214854">
    <property type="component" value="Unassembled WGS sequence"/>
</dbReference>
<accession>A0ABT5HW24</accession>
<dbReference type="InterPro" id="IPR007497">
    <property type="entry name" value="SIMPL/DUF541"/>
</dbReference>
<organism evidence="2 3">
    <name type="scientific">Asticcacaulis aquaticus</name>
    <dbReference type="NCBI Taxonomy" id="2984212"/>
    <lineage>
        <taxon>Bacteria</taxon>
        <taxon>Pseudomonadati</taxon>
        <taxon>Pseudomonadota</taxon>
        <taxon>Alphaproteobacteria</taxon>
        <taxon>Caulobacterales</taxon>
        <taxon>Caulobacteraceae</taxon>
        <taxon>Asticcacaulis</taxon>
    </lineage>
</organism>
<dbReference type="Gene3D" id="3.30.110.170">
    <property type="entry name" value="Protein of unknown function (DUF541), domain 1"/>
    <property type="match status" value="1"/>
</dbReference>
<keyword evidence="3" id="KW-1185">Reference proteome</keyword>
<dbReference type="InterPro" id="IPR052022">
    <property type="entry name" value="26kDa_periplasmic_antigen"/>
</dbReference>
<sequence>MKKTLSLSAAILILGFAAAPVLAQPAPVAVEKMMPEGTILNLSETAEVKSAPDVAFITFGVVSEGKTAQEAMAANAAQMNSVFAAVKKQGIADKHVQTSGLNLNAVYDYPPNATPVLRGYQASNQISVRVEDLSKLGVTIDAVVKAGINQINGISFGLKDSSKAADQARMDATKTLRARADLYARSLGLTVKRIKVLSEAADTSGPRPVPMYKTMAMDRAESTPIAGGEVSTSLTLNAVFELE</sequence>
<comment type="caution">
    <text evidence="2">The sequence shown here is derived from an EMBL/GenBank/DDBJ whole genome shotgun (WGS) entry which is preliminary data.</text>
</comment>
<feature type="chain" id="PRO_5045525754" evidence="1">
    <location>
        <begin position="24"/>
        <end position="243"/>
    </location>
</feature>
<protein>
    <submittedName>
        <fullName evidence="2">SIMPL domain-containing protein</fullName>
    </submittedName>
</protein>
<evidence type="ECO:0000313" key="3">
    <source>
        <dbReference type="Proteomes" id="UP001214854"/>
    </source>
</evidence>
<proteinExistence type="predicted"/>